<dbReference type="PANTHER" id="PTHR45726:SF3">
    <property type="entry name" value="LEUKOTRIENE A-4 HYDROLASE"/>
    <property type="match status" value="1"/>
</dbReference>
<evidence type="ECO:0000259" key="5">
    <source>
        <dbReference type="Pfam" id="PF17900"/>
    </source>
</evidence>
<feature type="binding site" evidence="2">
    <location>
        <position position="332"/>
    </location>
    <ligand>
        <name>Zn(2+)</name>
        <dbReference type="ChEBI" id="CHEBI:29105"/>
        <note>catalytic</note>
    </ligand>
</feature>
<dbReference type="Pfam" id="PF01433">
    <property type="entry name" value="Peptidase_M1"/>
    <property type="match status" value="1"/>
</dbReference>
<dbReference type="Pfam" id="PF17900">
    <property type="entry name" value="Peptidase_M1_N"/>
    <property type="match status" value="1"/>
</dbReference>
<feature type="binding site" evidence="2">
    <location>
        <position position="355"/>
    </location>
    <ligand>
        <name>Zn(2+)</name>
        <dbReference type="ChEBI" id="CHEBI:29105"/>
        <note>catalytic</note>
    </ligand>
</feature>
<evidence type="ECO:0000256" key="3">
    <source>
        <dbReference type="SAM" id="SignalP"/>
    </source>
</evidence>
<dbReference type="SUPFAM" id="SSF55486">
    <property type="entry name" value="Metalloproteases ('zincins'), catalytic domain"/>
    <property type="match status" value="1"/>
</dbReference>
<evidence type="ECO:0000313" key="7">
    <source>
        <dbReference type="Proteomes" id="UP001310022"/>
    </source>
</evidence>
<evidence type="ECO:0000313" key="6">
    <source>
        <dbReference type="EMBL" id="GJM63996.1"/>
    </source>
</evidence>
<accession>A0AAN4W1K8</accession>
<comment type="cofactor">
    <cofactor evidence="2">
        <name>Zn(2+)</name>
        <dbReference type="ChEBI" id="CHEBI:29105"/>
    </cofactor>
    <text evidence="2">Binds 1 zinc ion per subunit.</text>
</comment>
<evidence type="ECO:0000259" key="4">
    <source>
        <dbReference type="Pfam" id="PF01433"/>
    </source>
</evidence>
<keyword evidence="2" id="KW-0862">Zinc</keyword>
<dbReference type="AlphaFoldDB" id="A0AAN4W1K8"/>
<dbReference type="CDD" id="cd09603">
    <property type="entry name" value="M1_APN_like"/>
    <property type="match status" value="1"/>
</dbReference>
<dbReference type="Proteomes" id="UP001310022">
    <property type="component" value="Unassembled WGS sequence"/>
</dbReference>
<dbReference type="RefSeq" id="WP_338239084.1">
    <property type="nucleotide sequence ID" value="NZ_BQKE01000003.1"/>
</dbReference>
<dbReference type="InterPro" id="IPR042097">
    <property type="entry name" value="Aminopeptidase_N-like_N_sf"/>
</dbReference>
<feature type="signal peptide" evidence="3">
    <location>
        <begin position="1"/>
        <end position="22"/>
    </location>
</feature>
<dbReference type="InterPro" id="IPR027268">
    <property type="entry name" value="Peptidase_M4/M1_CTD_sf"/>
</dbReference>
<evidence type="ECO:0000256" key="2">
    <source>
        <dbReference type="PIRSR" id="PIRSR634015-3"/>
    </source>
</evidence>
<reference evidence="6 7" key="1">
    <citation type="submission" date="2021-12" db="EMBL/GenBank/DDBJ databases">
        <title>Genome sequencing of bacteria with rrn-lacking chromosome and rrn-plasmid.</title>
        <authorList>
            <person name="Anda M."/>
            <person name="Iwasaki W."/>
        </authorList>
    </citation>
    <scope>NUCLEOTIDE SEQUENCE [LARGE SCALE GENOMIC DNA]</scope>
    <source>
        <strain evidence="6 7">NBRC 15940</strain>
    </source>
</reference>
<keyword evidence="3" id="KW-0732">Signal</keyword>
<keyword evidence="2" id="KW-0479">Metal-binding</keyword>
<comment type="caution">
    <text evidence="6">The sequence shown here is derived from an EMBL/GenBank/DDBJ whole genome shotgun (WGS) entry which is preliminary data.</text>
</comment>
<feature type="domain" description="Peptidase M1 membrane alanine aminopeptidase" evidence="4">
    <location>
        <begin position="266"/>
        <end position="467"/>
    </location>
</feature>
<evidence type="ECO:0000256" key="1">
    <source>
        <dbReference type="PIRSR" id="PIRSR634015-1"/>
    </source>
</evidence>
<dbReference type="GO" id="GO:0008237">
    <property type="term" value="F:metallopeptidase activity"/>
    <property type="evidence" value="ECO:0007669"/>
    <property type="project" value="InterPro"/>
</dbReference>
<feature type="chain" id="PRO_5043032143" evidence="3">
    <location>
        <begin position="23"/>
        <end position="547"/>
    </location>
</feature>
<gene>
    <name evidence="6" type="ORF">PEDI_45480</name>
</gene>
<dbReference type="EMBL" id="BQKE01000003">
    <property type="protein sequence ID" value="GJM63996.1"/>
    <property type="molecule type" value="Genomic_DNA"/>
</dbReference>
<dbReference type="Gene3D" id="2.60.40.1730">
    <property type="entry name" value="tricorn interacting facor f3 domain"/>
    <property type="match status" value="1"/>
</dbReference>
<dbReference type="SUPFAM" id="SSF63737">
    <property type="entry name" value="Leukotriene A4 hydrolase N-terminal domain"/>
    <property type="match status" value="1"/>
</dbReference>
<feature type="active site" description="Proton donor" evidence="1">
    <location>
        <position position="407"/>
    </location>
</feature>
<feature type="active site" description="Proton acceptor" evidence="1">
    <location>
        <position position="333"/>
    </location>
</feature>
<protein>
    <submittedName>
        <fullName evidence="6">Peptidase M1</fullName>
    </submittedName>
</protein>
<dbReference type="Gene3D" id="1.10.390.10">
    <property type="entry name" value="Neutral Protease Domain 2"/>
    <property type="match status" value="1"/>
</dbReference>
<dbReference type="GO" id="GO:0008270">
    <property type="term" value="F:zinc ion binding"/>
    <property type="evidence" value="ECO:0007669"/>
    <property type="project" value="InterPro"/>
</dbReference>
<dbReference type="PANTHER" id="PTHR45726">
    <property type="entry name" value="LEUKOTRIENE A-4 HYDROLASE"/>
    <property type="match status" value="1"/>
</dbReference>
<dbReference type="InterPro" id="IPR034015">
    <property type="entry name" value="M1_LTA4H"/>
</dbReference>
<organism evidence="6 7">
    <name type="scientific">Persicobacter diffluens</name>
    <dbReference type="NCBI Taxonomy" id="981"/>
    <lineage>
        <taxon>Bacteria</taxon>
        <taxon>Pseudomonadati</taxon>
        <taxon>Bacteroidota</taxon>
        <taxon>Cytophagia</taxon>
        <taxon>Cytophagales</taxon>
        <taxon>Persicobacteraceae</taxon>
        <taxon>Persicobacter</taxon>
    </lineage>
</organism>
<keyword evidence="7" id="KW-1185">Reference proteome</keyword>
<dbReference type="InterPro" id="IPR014782">
    <property type="entry name" value="Peptidase_M1_dom"/>
</dbReference>
<name>A0AAN4W1K8_9BACT</name>
<sequence length="547" mass="63194">MTNYFKAFLYLFFLLYATTLLAHGFQEADTLLGKNGPYRAWWDAQHYALKLTVDVEGKGIYGTNDITFMAIDAGHKMQIDLQEPMKAEAFIFNGEELPFERIAPAYFVTLPTTLSAGESYTLQVKFRGKPKIAKKAPWDGGFVWSEDKSGNLFMATACQGEGASSWWPCKDYPADEVKGMDIYVSVPKGYMDVSNGRLISRKKDQGVWTYHWQVKNPINNYGVNLNVAKYVHFAEQYQGEKGELDLNYYVLPENLEKAKKQFQEVPRMLAAFEHWFGPYPFYEDGFKLVEVPYLGMEHQSSVTYGNQYANGYLGRDLSGSGWGLKFDFIIVHEAGHEWFANNITNSDIADMWIHEGFTTYSEALFVDYYWGKEACNEYMRGIRKRVLNDQNVIGEYGMNQMGSGDMYVKGALLVHNLRLWVNDDTVFRNMLREMNNKYYHQTISSAQLEAFISNYLNLNLSGFFDQYLRSTMIPTLEYEVRGKVLFYRWINVVEHFQMPVELHINGEQKRLFPAANWQKLPLNNPSVPIAHDSDFYCGFQFNGQFPH</sequence>
<proteinExistence type="predicted"/>
<feature type="domain" description="Aminopeptidase N-like N-terminal" evidence="5">
    <location>
        <begin position="45"/>
        <end position="221"/>
    </location>
</feature>
<feature type="binding site" evidence="2">
    <location>
        <position position="336"/>
    </location>
    <ligand>
        <name>Zn(2+)</name>
        <dbReference type="ChEBI" id="CHEBI:29105"/>
        <note>catalytic</note>
    </ligand>
</feature>
<dbReference type="InterPro" id="IPR045357">
    <property type="entry name" value="Aminopeptidase_N-like_N"/>
</dbReference>